<name>A0ABW8DEE5_9GAMM</name>
<accession>A0ABW8DEE5</accession>
<feature type="chain" id="PRO_5046913894" evidence="1">
    <location>
        <begin position="21"/>
        <end position="112"/>
    </location>
</feature>
<dbReference type="Proteomes" id="UP001615550">
    <property type="component" value="Unassembled WGS sequence"/>
</dbReference>
<keyword evidence="3" id="KW-1185">Reference proteome</keyword>
<comment type="caution">
    <text evidence="2">The sequence shown here is derived from an EMBL/GenBank/DDBJ whole genome shotgun (WGS) entry which is preliminary data.</text>
</comment>
<protein>
    <submittedName>
        <fullName evidence="2">Uncharacterized protein</fullName>
    </submittedName>
</protein>
<evidence type="ECO:0000256" key="1">
    <source>
        <dbReference type="SAM" id="SignalP"/>
    </source>
</evidence>
<keyword evidence="1" id="KW-0732">Signal</keyword>
<feature type="signal peptide" evidence="1">
    <location>
        <begin position="1"/>
        <end position="20"/>
    </location>
</feature>
<reference evidence="2 3" key="1">
    <citation type="submission" date="2024-08" db="EMBL/GenBank/DDBJ databases">
        <title>Draft Genome Sequence of Legionella lytica strain DSB2004, Isolated From a Fire Sprinkler System.</title>
        <authorList>
            <person name="Everhart A.D."/>
            <person name="Kidane D.T."/>
            <person name="Farone A.L."/>
            <person name="Farone M.B."/>
        </authorList>
    </citation>
    <scope>NUCLEOTIDE SEQUENCE [LARGE SCALE GENOMIC DNA]</scope>
    <source>
        <strain evidence="2 3">DSB2004</strain>
    </source>
</reference>
<gene>
    <name evidence="2" type="ORF">ACD661_13520</name>
</gene>
<proteinExistence type="predicted"/>
<organism evidence="2 3">
    <name type="scientific">Legionella lytica</name>
    <dbReference type="NCBI Taxonomy" id="96232"/>
    <lineage>
        <taxon>Bacteria</taxon>
        <taxon>Pseudomonadati</taxon>
        <taxon>Pseudomonadota</taxon>
        <taxon>Gammaproteobacteria</taxon>
        <taxon>Legionellales</taxon>
        <taxon>Legionellaceae</taxon>
        <taxon>Legionella</taxon>
    </lineage>
</organism>
<evidence type="ECO:0000313" key="2">
    <source>
        <dbReference type="EMBL" id="MFJ1269580.1"/>
    </source>
</evidence>
<sequence length="112" mass="12943">MKIFIFLLFNLLPLSLNSHAEAVHIQIERQERFNHPVLKIFKKHDVSLQKIRYSADGTCPIFYVTFGQSPRIHNPGAIYEKLLKANSIPYALVDKHNKLMINVGWTDDIPSK</sequence>
<evidence type="ECO:0000313" key="3">
    <source>
        <dbReference type="Proteomes" id="UP001615550"/>
    </source>
</evidence>
<dbReference type="EMBL" id="JBGORX010000007">
    <property type="protein sequence ID" value="MFJ1269580.1"/>
    <property type="molecule type" value="Genomic_DNA"/>
</dbReference>
<dbReference type="RefSeq" id="WP_400188395.1">
    <property type="nucleotide sequence ID" value="NZ_JBGORX010000007.1"/>
</dbReference>